<dbReference type="Gene3D" id="3.30.160.60">
    <property type="entry name" value="Classic Zinc Finger"/>
    <property type="match status" value="2"/>
</dbReference>
<name>A0A1S2YQA8_CICAR</name>
<keyword evidence="3" id="KW-1185">Reference proteome</keyword>
<evidence type="ECO:0000256" key="1">
    <source>
        <dbReference type="SAM" id="MobiDB-lite"/>
    </source>
</evidence>
<proteinExistence type="predicted"/>
<dbReference type="STRING" id="3827.A0A1S2YQA8"/>
<organism evidence="3 4">
    <name type="scientific">Cicer arietinum</name>
    <name type="common">Chickpea</name>
    <name type="synonym">Garbanzo</name>
    <dbReference type="NCBI Taxonomy" id="3827"/>
    <lineage>
        <taxon>Eukaryota</taxon>
        <taxon>Viridiplantae</taxon>
        <taxon>Streptophyta</taxon>
        <taxon>Embryophyta</taxon>
        <taxon>Tracheophyta</taxon>
        <taxon>Spermatophyta</taxon>
        <taxon>Magnoliopsida</taxon>
        <taxon>eudicotyledons</taxon>
        <taxon>Gunneridae</taxon>
        <taxon>Pentapetalae</taxon>
        <taxon>rosids</taxon>
        <taxon>fabids</taxon>
        <taxon>Fabales</taxon>
        <taxon>Fabaceae</taxon>
        <taxon>Papilionoideae</taxon>
        <taxon>50 kb inversion clade</taxon>
        <taxon>NPAAA clade</taxon>
        <taxon>Hologalegina</taxon>
        <taxon>IRL clade</taxon>
        <taxon>Cicereae</taxon>
        <taxon>Cicer</taxon>
    </lineage>
</organism>
<dbReference type="InterPro" id="IPR036236">
    <property type="entry name" value="Znf_C2H2_sf"/>
</dbReference>
<dbReference type="GO" id="GO:0008270">
    <property type="term" value="F:zinc ion binding"/>
    <property type="evidence" value="ECO:0007669"/>
    <property type="project" value="InterPro"/>
</dbReference>
<feature type="region of interest" description="Disordered" evidence="1">
    <location>
        <begin position="362"/>
        <end position="396"/>
    </location>
</feature>
<accession>A0A1S2YQA8</accession>
<dbReference type="Proteomes" id="UP000087171">
    <property type="component" value="Chromosome Ca7"/>
</dbReference>
<dbReference type="SUPFAM" id="SSF57667">
    <property type="entry name" value="beta-beta-alpha zinc fingers"/>
    <property type="match status" value="2"/>
</dbReference>
<reference evidence="4" key="2">
    <citation type="submission" date="2025-08" db="UniProtKB">
        <authorList>
            <consortium name="RefSeq"/>
        </authorList>
    </citation>
    <scope>IDENTIFICATION</scope>
    <source>
        <tissue evidence="4">Etiolated seedlings</tissue>
    </source>
</reference>
<feature type="compositionally biased region" description="Basic and acidic residues" evidence="1">
    <location>
        <begin position="386"/>
        <end position="396"/>
    </location>
</feature>
<dbReference type="PANTHER" id="PTHR47487:SF8">
    <property type="entry name" value="OS08G0270900 PROTEIN"/>
    <property type="match status" value="1"/>
</dbReference>
<gene>
    <name evidence="4" type="primary">LOC101503247</name>
</gene>
<dbReference type="OrthoDB" id="1436989at2759"/>
<feature type="compositionally biased region" description="Polar residues" evidence="1">
    <location>
        <begin position="369"/>
        <end position="382"/>
    </location>
</feature>
<dbReference type="RefSeq" id="XP_004508233.1">
    <property type="nucleotide sequence ID" value="XM_004508176.3"/>
</dbReference>
<protein>
    <submittedName>
        <fullName evidence="4">Uncharacterized protein LOC101503247</fullName>
    </submittedName>
</protein>
<dbReference type="SMART" id="SM00451">
    <property type="entry name" value="ZnF_U1"/>
    <property type="match status" value="2"/>
</dbReference>
<dbReference type="InterPro" id="IPR003604">
    <property type="entry name" value="Matrin/U1-like-C_Znf_C2H2"/>
</dbReference>
<reference evidence="3" key="1">
    <citation type="journal article" date="2013" name="Nat. Biotechnol.">
        <title>Draft genome sequence of chickpea (Cicer arietinum) provides a resource for trait improvement.</title>
        <authorList>
            <person name="Varshney R.K."/>
            <person name="Song C."/>
            <person name="Saxena R.K."/>
            <person name="Azam S."/>
            <person name="Yu S."/>
            <person name="Sharpe A.G."/>
            <person name="Cannon S."/>
            <person name="Baek J."/>
            <person name="Rosen B.D."/>
            <person name="Tar'an B."/>
            <person name="Millan T."/>
            <person name="Zhang X."/>
            <person name="Ramsay L.D."/>
            <person name="Iwata A."/>
            <person name="Wang Y."/>
            <person name="Nelson W."/>
            <person name="Farmer A.D."/>
            <person name="Gaur P.M."/>
            <person name="Soderlund C."/>
            <person name="Penmetsa R.V."/>
            <person name="Xu C."/>
            <person name="Bharti A.K."/>
            <person name="He W."/>
            <person name="Winter P."/>
            <person name="Zhao S."/>
            <person name="Hane J.K."/>
            <person name="Carrasquilla-Garcia N."/>
            <person name="Condie J.A."/>
            <person name="Upadhyaya H.D."/>
            <person name="Luo M.C."/>
            <person name="Thudi M."/>
            <person name="Gowda C.L."/>
            <person name="Singh N.P."/>
            <person name="Lichtenzveig J."/>
            <person name="Gali K.K."/>
            <person name="Rubio J."/>
            <person name="Nadarajan N."/>
            <person name="Dolezel J."/>
            <person name="Bansal K.C."/>
            <person name="Xu X."/>
            <person name="Edwards D."/>
            <person name="Zhang G."/>
            <person name="Kahl G."/>
            <person name="Gil J."/>
            <person name="Singh K.B."/>
            <person name="Datta S.K."/>
            <person name="Jackson S.A."/>
            <person name="Wang J."/>
            <person name="Cook D.R."/>
        </authorList>
    </citation>
    <scope>NUCLEOTIDE SEQUENCE [LARGE SCALE GENOMIC DNA]</scope>
    <source>
        <strain evidence="3">cv. CDC Frontier</strain>
    </source>
</reference>
<dbReference type="PaxDb" id="3827-XP_004508233.1"/>
<sequence>MEFKFRAIDNIKPSPTSRSLSTVAYIPDRSLQLPSSLDGDFSRYRVPLVGEALRRELEKEQIRREIIAGEISRRRELEEEVRRELALERALGIPMQRPLSFQERLSPWSNHVASVDDRIGASTQQPFVMPLPPQITDNKDKVIVLAKPDPGLYNAKRKAMVPVVDDPEPSAFGLKKKSKEEWSCALCEIKATSESGLNAHLNGKKHKAKEAGHNIRKNNKSNKAFLSRMKTEKTVKATETIGTTKSGLDAKTDQQPAQPCIALGMMNETVVDKGVAESINVEKLAETMIDKGVTESKNEEQLVEINQNTGTLKNKKDTAIQEASKINAGTRKGKVERLWCEICRVGTFSQVVMEGHKKGKKHISKMKKFSQNNVSSPSTSGSEAPKLIKDTDGVNKETDQRITPVVQIETIFR</sequence>
<dbReference type="GO" id="GO:0003676">
    <property type="term" value="F:nucleic acid binding"/>
    <property type="evidence" value="ECO:0007669"/>
    <property type="project" value="InterPro"/>
</dbReference>
<dbReference type="AlphaFoldDB" id="A0A1S2YQA8"/>
<dbReference type="GeneID" id="101503247"/>
<evidence type="ECO:0000313" key="4">
    <source>
        <dbReference type="RefSeq" id="XP_004508233.1"/>
    </source>
</evidence>
<dbReference type="Pfam" id="PF12874">
    <property type="entry name" value="zf-met"/>
    <property type="match status" value="2"/>
</dbReference>
<dbReference type="KEGG" id="cam:101503247"/>
<dbReference type="eggNOG" id="ENOG502S02K">
    <property type="taxonomic scope" value="Eukaryota"/>
</dbReference>
<evidence type="ECO:0000259" key="2">
    <source>
        <dbReference type="SMART" id="SM00451"/>
    </source>
</evidence>
<evidence type="ECO:0000313" key="3">
    <source>
        <dbReference type="Proteomes" id="UP000087171"/>
    </source>
</evidence>
<dbReference type="PANTHER" id="PTHR47487">
    <property type="entry name" value="OS06G0651300 PROTEIN-RELATED"/>
    <property type="match status" value="1"/>
</dbReference>
<feature type="domain" description="U1-type" evidence="2">
    <location>
        <begin position="335"/>
        <end position="369"/>
    </location>
</feature>
<feature type="domain" description="U1-type" evidence="2">
    <location>
        <begin position="179"/>
        <end position="213"/>
    </location>
</feature>
<dbReference type="InterPro" id="IPR013087">
    <property type="entry name" value="Znf_C2H2_type"/>
</dbReference>